<protein>
    <submittedName>
        <fullName evidence="3">FISUMP domain-containing protein</fullName>
    </submittedName>
</protein>
<evidence type="ECO:0000256" key="1">
    <source>
        <dbReference type="SAM" id="SignalP"/>
    </source>
</evidence>
<feature type="chain" id="PRO_5045851285" evidence="1">
    <location>
        <begin position="26"/>
        <end position="449"/>
    </location>
</feature>
<keyword evidence="1" id="KW-0732">Signal</keyword>
<dbReference type="InterPro" id="IPR026444">
    <property type="entry name" value="Secre_tail"/>
</dbReference>
<evidence type="ECO:0000313" key="4">
    <source>
        <dbReference type="Proteomes" id="UP001597118"/>
    </source>
</evidence>
<dbReference type="NCBIfam" id="TIGR02145">
    <property type="entry name" value="Fib_succ_major"/>
    <property type="match status" value="1"/>
</dbReference>
<accession>A0ABW4ICE5</accession>
<sequence>MEKVYLKTKSLFCLTGLLCSLNSYAQTVTDPEGNVYPTVTIGNRVWTAANLKVKKYSDGSSITNGIDINNTGWTALGTNGEGGYTHHPFTSVVIDPVLGTNATSSQQVIDTYGLLYNGYVVKNSLGKTLNLPTGWRVSTDADWQELETELGMVSSELNTATWRGATTGVHVGQDLKGTSQLWKSDSKGGTDVVGFNALPAGTRQTSDGAFVYLTERAVFWSPIGTESATQMSRRVLEYNKISIHRSSTLDKKEGMSIRLVREQTAPVNLINYRLKKGANYAVISWETVSEQNNDYFVVERSSDGKNFKELAKIPGKGTTTQKQNYAFTDYFPLSGVNYYRLRQIDKDATVNNYGIIAISFKFDEAIVLSAHPNPVNGSNVTISFAGYQGKAISFSLINTIGITIYNENVNLAEGQADYILNLHKKPAAGQYILNVKGEGLEKSLKLIVK</sequence>
<feature type="domain" description="Fibrobacter succinogenes major paralogous" evidence="2">
    <location>
        <begin position="39"/>
        <end position="261"/>
    </location>
</feature>
<comment type="caution">
    <text evidence="3">The sequence shown here is derived from an EMBL/GenBank/DDBJ whole genome shotgun (WGS) entry which is preliminary data.</text>
</comment>
<dbReference type="Pfam" id="PF09603">
    <property type="entry name" value="Fib_succ_major"/>
    <property type="match status" value="1"/>
</dbReference>
<dbReference type="Proteomes" id="UP001597118">
    <property type="component" value="Unassembled WGS sequence"/>
</dbReference>
<evidence type="ECO:0000259" key="2">
    <source>
        <dbReference type="Pfam" id="PF09603"/>
    </source>
</evidence>
<dbReference type="NCBIfam" id="TIGR04183">
    <property type="entry name" value="Por_Secre_tail"/>
    <property type="match status" value="1"/>
</dbReference>
<gene>
    <name evidence="3" type="ORF">ACFSAH_08280</name>
</gene>
<reference evidence="4" key="1">
    <citation type="journal article" date="2019" name="Int. J. Syst. Evol. Microbiol.">
        <title>The Global Catalogue of Microorganisms (GCM) 10K type strain sequencing project: providing services to taxonomists for standard genome sequencing and annotation.</title>
        <authorList>
            <consortium name="The Broad Institute Genomics Platform"/>
            <consortium name="The Broad Institute Genome Sequencing Center for Infectious Disease"/>
            <person name="Wu L."/>
            <person name="Ma J."/>
        </authorList>
    </citation>
    <scope>NUCLEOTIDE SEQUENCE [LARGE SCALE GENOMIC DNA]</scope>
    <source>
        <strain evidence="4">CCUG 53762</strain>
    </source>
</reference>
<dbReference type="RefSeq" id="WP_379662248.1">
    <property type="nucleotide sequence ID" value="NZ_JBHUDG010000012.1"/>
</dbReference>
<feature type="signal peptide" evidence="1">
    <location>
        <begin position="1"/>
        <end position="25"/>
    </location>
</feature>
<proteinExistence type="predicted"/>
<name>A0ABW4ICE5_9SPHI</name>
<dbReference type="InterPro" id="IPR011871">
    <property type="entry name" value="Fib_succ_major"/>
</dbReference>
<organism evidence="3 4">
    <name type="scientific">Pseudopedobacter beijingensis</name>
    <dbReference type="NCBI Taxonomy" id="1207056"/>
    <lineage>
        <taxon>Bacteria</taxon>
        <taxon>Pseudomonadati</taxon>
        <taxon>Bacteroidota</taxon>
        <taxon>Sphingobacteriia</taxon>
        <taxon>Sphingobacteriales</taxon>
        <taxon>Sphingobacteriaceae</taxon>
        <taxon>Pseudopedobacter</taxon>
    </lineage>
</organism>
<keyword evidence="4" id="KW-1185">Reference proteome</keyword>
<evidence type="ECO:0000313" key="3">
    <source>
        <dbReference type="EMBL" id="MFD1629870.1"/>
    </source>
</evidence>
<dbReference type="EMBL" id="JBHUDG010000012">
    <property type="protein sequence ID" value="MFD1629870.1"/>
    <property type="molecule type" value="Genomic_DNA"/>
</dbReference>